<feature type="compositionally biased region" description="Basic and acidic residues" evidence="4">
    <location>
        <begin position="123"/>
        <end position="160"/>
    </location>
</feature>
<feature type="compositionally biased region" description="Basic and acidic residues" evidence="4">
    <location>
        <begin position="33"/>
        <end position="56"/>
    </location>
</feature>
<feature type="compositionally biased region" description="Polar residues" evidence="4">
    <location>
        <begin position="273"/>
        <end position="301"/>
    </location>
</feature>
<feature type="compositionally biased region" description="Low complexity" evidence="4">
    <location>
        <begin position="217"/>
        <end position="230"/>
    </location>
</feature>
<evidence type="ECO:0000313" key="5">
    <source>
        <dbReference type="EMBL" id="OMJ25617.1"/>
    </source>
</evidence>
<feature type="region of interest" description="Disordered" evidence="4">
    <location>
        <begin position="211"/>
        <end position="301"/>
    </location>
</feature>
<feature type="compositionally biased region" description="Basic and acidic residues" evidence="4">
    <location>
        <begin position="99"/>
        <end position="110"/>
    </location>
</feature>
<dbReference type="STRING" id="133412.A0A1R1YFC4"/>
<protein>
    <submittedName>
        <fullName evidence="5">Protein SPT2-like protein</fullName>
    </submittedName>
</protein>
<comment type="caution">
    <text evidence="5">The sequence shown here is derived from an EMBL/GenBank/DDBJ whole genome shotgun (WGS) entry which is preliminary data.</text>
</comment>
<evidence type="ECO:0000256" key="4">
    <source>
        <dbReference type="SAM" id="MobiDB-lite"/>
    </source>
</evidence>
<keyword evidence="6" id="KW-1185">Reference proteome</keyword>
<gene>
    <name evidence="5" type="ORF">AYI70_g785</name>
</gene>
<dbReference type="AlphaFoldDB" id="A0A1R1YFC4"/>
<accession>A0A1R1YFC4</accession>
<dbReference type="GO" id="GO:0003677">
    <property type="term" value="F:DNA binding"/>
    <property type="evidence" value="ECO:0007669"/>
    <property type="project" value="TreeGrafter"/>
</dbReference>
<dbReference type="Pfam" id="PF08243">
    <property type="entry name" value="SPT2"/>
    <property type="match status" value="1"/>
</dbReference>
<dbReference type="OrthoDB" id="6259853at2759"/>
<organism evidence="5 6">
    <name type="scientific">Smittium culicis</name>
    <dbReference type="NCBI Taxonomy" id="133412"/>
    <lineage>
        <taxon>Eukaryota</taxon>
        <taxon>Fungi</taxon>
        <taxon>Fungi incertae sedis</taxon>
        <taxon>Zoopagomycota</taxon>
        <taxon>Kickxellomycotina</taxon>
        <taxon>Harpellomycetes</taxon>
        <taxon>Harpellales</taxon>
        <taxon>Legeriomycetaceae</taxon>
        <taxon>Smittium</taxon>
    </lineage>
</organism>
<name>A0A1R1YFC4_9FUNG</name>
<feature type="region of interest" description="Disordered" evidence="4">
    <location>
        <begin position="339"/>
        <end position="460"/>
    </location>
</feature>
<dbReference type="EMBL" id="LSSN01000142">
    <property type="protein sequence ID" value="OMJ25617.1"/>
    <property type="molecule type" value="Genomic_DNA"/>
</dbReference>
<evidence type="ECO:0000313" key="6">
    <source>
        <dbReference type="Proteomes" id="UP000187283"/>
    </source>
</evidence>
<dbReference type="SMART" id="SM00784">
    <property type="entry name" value="SPT2"/>
    <property type="match status" value="1"/>
</dbReference>
<feature type="coiled-coil region" evidence="3">
    <location>
        <begin position="509"/>
        <end position="542"/>
    </location>
</feature>
<sequence>MLFDKLLSQAKSLSTTSNIPQKPNDERLRRFQKEKQEISKKRESEKKISSLEDRITKIHSNSSLSITSSNGRQTLPSTSIKNSSRKTIPSPIPGSDNLSRLKDPPKKIPVIDKNSTLAYRDSIPSKRIDRTLKSPEPTPRRSENSLKKPDPYPKRPDPLLKRSSQSSKSLYDSAKPSEKSLNLPEKKLSYKELISLAPKKGVGIVKNSNVQRDFSSDKSFQPKSSSSLKQLPRKNSPTPNPSGDRRRPLSSQRASDAPSSSRSTSIRNKDPLPSSNGKKQNISNSFSTNNQHKLPQNHVQNSHYRDNKSMQNLKNTNVPSLSLPNNAKRKIVSEVDRFNVKSKSSSLKRPSQHSRLLGANPIKPTRNASPERPSRTTAVPKPRPKPISEVDRFGAKSKSNGLSKYSSRSRDSFSEYKRIDHANSDKGFSSRYSHNRQSRNSRSEYYSEDEEGYGSLDDFIVDDDEDGYESDSIDYRKEIRKLTGYDSRRYKNDYDIDDMEVSSSAQLREENISLKIAKLEDKIEEKRLLELEEMERKRLKKRKLN</sequence>
<feature type="region of interest" description="Disordered" evidence="4">
    <location>
        <begin position="33"/>
        <end position="186"/>
    </location>
</feature>
<feature type="compositionally biased region" description="Basic and acidic residues" evidence="4">
    <location>
        <begin position="408"/>
        <end position="424"/>
    </location>
</feature>
<dbReference type="GO" id="GO:0006360">
    <property type="term" value="P:transcription by RNA polymerase I"/>
    <property type="evidence" value="ECO:0007669"/>
    <property type="project" value="TreeGrafter"/>
</dbReference>
<dbReference type="PANTHER" id="PTHR22691:SF8">
    <property type="entry name" value="PROTEIN SPT2 HOMOLOG"/>
    <property type="match status" value="1"/>
</dbReference>
<feature type="compositionally biased region" description="Low complexity" evidence="4">
    <location>
        <begin position="250"/>
        <end position="265"/>
    </location>
</feature>
<evidence type="ECO:0000256" key="1">
    <source>
        <dbReference type="ARBA" id="ARBA00006461"/>
    </source>
</evidence>
<reference evidence="5 6" key="1">
    <citation type="submission" date="2017-01" db="EMBL/GenBank/DDBJ databases">
        <authorList>
            <person name="Mah S.A."/>
            <person name="Swanson W.J."/>
            <person name="Moy G.W."/>
            <person name="Vacquier V.D."/>
        </authorList>
    </citation>
    <scope>NUCLEOTIDE SEQUENCE [LARGE SCALE GENOMIC DNA]</scope>
    <source>
        <strain evidence="5 6">GSMNP</strain>
    </source>
</reference>
<dbReference type="GO" id="GO:0042393">
    <property type="term" value="F:histone binding"/>
    <property type="evidence" value="ECO:0007669"/>
    <property type="project" value="TreeGrafter"/>
</dbReference>
<dbReference type="GO" id="GO:0005730">
    <property type="term" value="C:nucleolus"/>
    <property type="evidence" value="ECO:0007669"/>
    <property type="project" value="TreeGrafter"/>
</dbReference>
<evidence type="ECO:0000256" key="3">
    <source>
        <dbReference type="SAM" id="Coils"/>
    </source>
</evidence>
<dbReference type="GO" id="GO:0006334">
    <property type="term" value="P:nucleosome assembly"/>
    <property type="evidence" value="ECO:0007669"/>
    <property type="project" value="TreeGrafter"/>
</dbReference>
<keyword evidence="2 3" id="KW-0175">Coiled coil</keyword>
<dbReference type="PANTHER" id="PTHR22691">
    <property type="entry name" value="YEAST SPT2-RELATED"/>
    <property type="match status" value="1"/>
</dbReference>
<dbReference type="InterPro" id="IPR013256">
    <property type="entry name" value="Chromatin_SPT2"/>
</dbReference>
<dbReference type="Proteomes" id="UP000187283">
    <property type="component" value="Unassembled WGS sequence"/>
</dbReference>
<feature type="compositionally biased region" description="Low complexity" evidence="4">
    <location>
        <begin position="161"/>
        <end position="174"/>
    </location>
</feature>
<proteinExistence type="inferred from homology"/>
<feature type="compositionally biased region" description="Low complexity" evidence="4">
    <location>
        <begin position="60"/>
        <end position="69"/>
    </location>
</feature>
<comment type="similarity">
    <text evidence="1">Belongs to the SPT2 family.</text>
</comment>
<feature type="compositionally biased region" description="Polar residues" evidence="4">
    <location>
        <begin position="70"/>
        <end position="87"/>
    </location>
</feature>
<evidence type="ECO:0000256" key="2">
    <source>
        <dbReference type="ARBA" id="ARBA00023054"/>
    </source>
</evidence>